<sequence length="166" mass="17924">MADNNAPDQAPKKSKLKLIILIALVVILAIGLSIAGTLWFLKDTAGDAGADVEEAAAEEVFQPSQYFVLDKALVTTVQSEGRQRYAQVYLAFEADDPAALAATELHMPLLRSQLINVLAASDFMALQAEGGREQLVTEMLTVVNGVLEQEGEPPLKGVLLRNFVMQ</sequence>
<accession>A0A1H2YTI1</accession>
<dbReference type="GO" id="GO:0006935">
    <property type="term" value="P:chemotaxis"/>
    <property type="evidence" value="ECO:0007669"/>
    <property type="project" value="UniProtKB-KW"/>
</dbReference>
<keyword evidence="6 10" id="KW-0812">Transmembrane</keyword>
<evidence type="ECO:0000256" key="10">
    <source>
        <dbReference type="RuleBase" id="RU364125"/>
    </source>
</evidence>
<proteinExistence type="inferred from homology"/>
<keyword evidence="9 10" id="KW-0472">Membrane</keyword>
<evidence type="ECO:0000256" key="9">
    <source>
        <dbReference type="ARBA" id="ARBA00023136"/>
    </source>
</evidence>
<dbReference type="GO" id="GO:0005886">
    <property type="term" value="C:plasma membrane"/>
    <property type="evidence" value="ECO:0007669"/>
    <property type="project" value="UniProtKB-SubCell"/>
</dbReference>
<dbReference type="PANTHER" id="PTHR35091:SF2">
    <property type="entry name" value="FLAGELLAR PROTEIN FLIL"/>
    <property type="match status" value="1"/>
</dbReference>
<feature type="transmembrane region" description="Helical" evidence="10">
    <location>
        <begin position="18"/>
        <end position="41"/>
    </location>
</feature>
<protein>
    <recommendedName>
        <fullName evidence="10">Flagellar protein FliL</fullName>
    </recommendedName>
</protein>
<keyword evidence="11" id="KW-0969">Cilium</keyword>
<comment type="function">
    <text evidence="1 10">Controls the rotational direction of flagella during chemotaxis.</text>
</comment>
<keyword evidence="10" id="KW-0997">Cell inner membrane</keyword>
<dbReference type="AlphaFoldDB" id="A0A1H2YTI1"/>
<evidence type="ECO:0000256" key="2">
    <source>
        <dbReference type="ARBA" id="ARBA00004162"/>
    </source>
</evidence>
<keyword evidence="12" id="KW-1185">Reference proteome</keyword>
<keyword evidence="5 10" id="KW-0145">Chemotaxis</keyword>
<dbReference type="Pfam" id="PF03748">
    <property type="entry name" value="FliL"/>
    <property type="match status" value="1"/>
</dbReference>
<dbReference type="InterPro" id="IPR005503">
    <property type="entry name" value="FliL"/>
</dbReference>
<comment type="similarity">
    <text evidence="3 10">Belongs to the FliL family.</text>
</comment>
<evidence type="ECO:0000256" key="8">
    <source>
        <dbReference type="ARBA" id="ARBA00022989"/>
    </source>
</evidence>
<organism evidence="11 12">
    <name type="scientific">Marinobacter mobilis</name>
    <dbReference type="NCBI Taxonomy" id="488533"/>
    <lineage>
        <taxon>Bacteria</taxon>
        <taxon>Pseudomonadati</taxon>
        <taxon>Pseudomonadota</taxon>
        <taxon>Gammaproteobacteria</taxon>
        <taxon>Pseudomonadales</taxon>
        <taxon>Marinobacteraceae</taxon>
        <taxon>Marinobacter</taxon>
    </lineage>
</organism>
<dbReference type="Proteomes" id="UP000199675">
    <property type="component" value="Unassembled WGS sequence"/>
</dbReference>
<evidence type="ECO:0000256" key="1">
    <source>
        <dbReference type="ARBA" id="ARBA00002254"/>
    </source>
</evidence>
<keyword evidence="4" id="KW-1003">Cell membrane</keyword>
<name>A0A1H2YTI1_9GAMM</name>
<gene>
    <name evidence="11" type="ORF">SAMN04487960_10670</name>
</gene>
<evidence type="ECO:0000256" key="5">
    <source>
        <dbReference type="ARBA" id="ARBA00022500"/>
    </source>
</evidence>
<keyword evidence="11" id="KW-0966">Cell projection</keyword>
<dbReference type="STRING" id="488533.SAMN04487960_10670"/>
<dbReference type="GO" id="GO:0071978">
    <property type="term" value="P:bacterial-type flagellum-dependent swarming motility"/>
    <property type="evidence" value="ECO:0007669"/>
    <property type="project" value="TreeGrafter"/>
</dbReference>
<evidence type="ECO:0000256" key="6">
    <source>
        <dbReference type="ARBA" id="ARBA00022692"/>
    </source>
</evidence>
<dbReference type="PANTHER" id="PTHR35091">
    <property type="entry name" value="FLAGELLAR PROTEIN FLIL"/>
    <property type="match status" value="1"/>
</dbReference>
<keyword evidence="7 10" id="KW-0283">Flagellar rotation</keyword>
<keyword evidence="11" id="KW-0282">Flagellum</keyword>
<evidence type="ECO:0000313" key="12">
    <source>
        <dbReference type="Proteomes" id="UP000199675"/>
    </source>
</evidence>
<dbReference type="EMBL" id="FNNE01000006">
    <property type="protein sequence ID" value="SDX08483.1"/>
    <property type="molecule type" value="Genomic_DNA"/>
</dbReference>
<evidence type="ECO:0000256" key="7">
    <source>
        <dbReference type="ARBA" id="ARBA00022779"/>
    </source>
</evidence>
<evidence type="ECO:0000313" key="11">
    <source>
        <dbReference type="EMBL" id="SDX08483.1"/>
    </source>
</evidence>
<evidence type="ECO:0000256" key="4">
    <source>
        <dbReference type="ARBA" id="ARBA00022475"/>
    </source>
</evidence>
<dbReference type="GO" id="GO:0009425">
    <property type="term" value="C:bacterial-type flagellum basal body"/>
    <property type="evidence" value="ECO:0007669"/>
    <property type="project" value="InterPro"/>
</dbReference>
<dbReference type="OrthoDB" id="5616092at2"/>
<dbReference type="RefSeq" id="WP_091813456.1">
    <property type="nucleotide sequence ID" value="NZ_FNNE01000006.1"/>
</dbReference>
<reference evidence="11 12" key="1">
    <citation type="submission" date="2016-10" db="EMBL/GenBank/DDBJ databases">
        <authorList>
            <person name="de Groot N.N."/>
        </authorList>
    </citation>
    <scope>NUCLEOTIDE SEQUENCE [LARGE SCALE GENOMIC DNA]</scope>
    <source>
        <strain evidence="11 12">CGMCC 1.7059</strain>
    </source>
</reference>
<keyword evidence="8 10" id="KW-1133">Transmembrane helix</keyword>
<evidence type="ECO:0000256" key="3">
    <source>
        <dbReference type="ARBA" id="ARBA00008281"/>
    </source>
</evidence>
<comment type="subcellular location">
    <subcellularLocation>
        <location evidence="10">Cell inner membrane</location>
    </subcellularLocation>
    <subcellularLocation>
        <location evidence="2">Cell membrane</location>
        <topology evidence="2">Single-pass membrane protein</topology>
    </subcellularLocation>
</comment>